<dbReference type="RefSeq" id="XP_011301270.1">
    <property type="nucleotide sequence ID" value="XM_011302968.1"/>
</dbReference>
<feature type="region of interest" description="Disordered" evidence="1">
    <location>
        <begin position="123"/>
        <end position="157"/>
    </location>
</feature>
<dbReference type="Proteomes" id="UP000694866">
    <property type="component" value="Unplaced"/>
</dbReference>
<sequence length="266" mass="29090">MLRYIVLIVLVRLSLAQGATKRVLNDGEYSENSLNFTNLASNDLCIRQNQEITAIPYVCLPVLTEKGNGWTRPSTSISTSPPRSKLLSLPVGSKAVDQDNQARPPPKIPSQLTLQLVPGGFQIKKPSSESNIDATKPYTENHDLPAESASSESSEDGIRTLNSKVYLQERPKLGSNSMDQDEQARPPIKIPPQLTLLLVPGGLQIKKPSSDRNMDAIKPYTENHDLSVESASSESSEDDIRSLNSKVSKDCNQSPILVLSSSNIRI</sequence>
<evidence type="ECO:0000313" key="3">
    <source>
        <dbReference type="Proteomes" id="UP000694866"/>
    </source>
</evidence>
<dbReference type="AlphaFoldDB" id="A0A9R1T1Y2"/>
<evidence type="ECO:0000313" key="4">
    <source>
        <dbReference type="RefSeq" id="XP_011301270.1"/>
    </source>
</evidence>
<keyword evidence="2" id="KW-0732">Signal</keyword>
<feature type="compositionally biased region" description="Basic and acidic residues" evidence="1">
    <location>
        <begin position="208"/>
        <end position="227"/>
    </location>
</feature>
<accession>A0A9R1T1Y2</accession>
<dbReference type="GeneID" id="105265476"/>
<feature type="chain" id="PRO_5040488603" evidence="2">
    <location>
        <begin position="17"/>
        <end position="266"/>
    </location>
</feature>
<feature type="region of interest" description="Disordered" evidence="1">
    <location>
        <begin position="206"/>
        <end position="248"/>
    </location>
</feature>
<name>A0A9R1T1Y2_9HYME</name>
<keyword evidence="3" id="KW-1185">Reference proteome</keyword>
<protein>
    <submittedName>
        <fullName evidence="4">Uncharacterized protein isoform X2</fullName>
    </submittedName>
</protein>
<evidence type="ECO:0000256" key="1">
    <source>
        <dbReference type="SAM" id="MobiDB-lite"/>
    </source>
</evidence>
<feature type="signal peptide" evidence="2">
    <location>
        <begin position="1"/>
        <end position="16"/>
    </location>
</feature>
<proteinExistence type="predicted"/>
<organism evidence="3 4">
    <name type="scientific">Fopius arisanus</name>
    <dbReference type="NCBI Taxonomy" id="64838"/>
    <lineage>
        <taxon>Eukaryota</taxon>
        <taxon>Metazoa</taxon>
        <taxon>Ecdysozoa</taxon>
        <taxon>Arthropoda</taxon>
        <taxon>Hexapoda</taxon>
        <taxon>Insecta</taxon>
        <taxon>Pterygota</taxon>
        <taxon>Neoptera</taxon>
        <taxon>Endopterygota</taxon>
        <taxon>Hymenoptera</taxon>
        <taxon>Apocrita</taxon>
        <taxon>Ichneumonoidea</taxon>
        <taxon>Braconidae</taxon>
        <taxon>Opiinae</taxon>
        <taxon>Fopius</taxon>
    </lineage>
</organism>
<gene>
    <name evidence="4" type="primary">LOC105265476</name>
</gene>
<reference evidence="4" key="1">
    <citation type="submission" date="2025-08" db="UniProtKB">
        <authorList>
            <consortium name="RefSeq"/>
        </authorList>
    </citation>
    <scope>IDENTIFICATION</scope>
    <source>
        <strain evidence="4">USDA-PBARC FA_bdor</strain>
        <tissue evidence="4">Whole organism</tissue>
    </source>
</reference>
<evidence type="ECO:0000256" key="2">
    <source>
        <dbReference type="SAM" id="SignalP"/>
    </source>
</evidence>